<accession>A0AAU7M2G4</accession>
<name>A0AAU7M2G4_9BURK</name>
<keyword evidence="2" id="KW-0614">Plasmid</keyword>
<organism evidence="2">
    <name type="scientific">Polaromonas hydrogenivorans</name>
    <dbReference type="NCBI Taxonomy" id="335476"/>
    <lineage>
        <taxon>Bacteria</taxon>
        <taxon>Pseudomonadati</taxon>
        <taxon>Pseudomonadota</taxon>
        <taxon>Betaproteobacteria</taxon>
        <taxon>Burkholderiales</taxon>
        <taxon>Comamonadaceae</taxon>
        <taxon>Polaromonas</taxon>
    </lineage>
</organism>
<geneLocation type="plasmid" evidence="2">
    <name>p5</name>
</geneLocation>
<evidence type="ECO:0000313" key="2">
    <source>
        <dbReference type="EMBL" id="XBP73273.1"/>
    </source>
</evidence>
<feature type="domain" description="TIR" evidence="1">
    <location>
        <begin position="31"/>
        <end position="143"/>
    </location>
</feature>
<dbReference type="AlphaFoldDB" id="A0AAU7M2G4"/>
<proteinExistence type="predicted"/>
<dbReference type="InterPro" id="IPR035897">
    <property type="entry name" value="Toll_tir_struct_dom_sf"/>
</dbReference>
<gene>
    <name evidence="2" type="ORF">ABLV49_25880</name>
</gene>
<protein>
    <submittedName>
        <fullName evidence="2">Toll/interleukin-1 receptor domain-containing protein</fullName>
    </submittedName>
</protein>
<reference evidence="2" key="1">
    <citation type="submission" date="2024-05" db="EMBL/GenBank/DDBJ databases">
        <authorList>
            <person name="Bunk B."/>
            <person name="Swiderski J."/>
            <person name="Sproer C."/>
            <person name="Thiel V."/>
        </authorList>
    </citation>
    <scope>NUCLEOTIDE SEQUENCE</scope>
    <source>
        <strain evidence="2">DSM 17735</strain>
        <plasmid evidence="2">p5</plasmid>
    </source>
</reference>
<dbReference type="SUPFAM" id="SSF52200">
    <property type="entry name" value="Toll/Interleukin receptor TIR domain"/>
    <property type="match status" value="1"/>
</dbReference>
<dbReference type="Gene3D" id="3.40.50.10140">
    <property type="entry name" value="Toll/interleukin-1 receptor homology (TIR) domain"/>
    <property type="match status" value="1"/>
</dbReference>
<dbReference type="GO" id="GO:0007165">
    <property type="term" value="P:signal transduction"/>
    <property type="evidence" value="ECO:0007669"/>
    <property type="project" value="InterPro"/>
</dbReference>
<evidence type="ECO:0000259" key="1">
    <source>
        <dbReference type="Pfam" id="PF13676"/>
    </source>
</evidence>
<dbReference type="Pfam" id="PF13676">
    <property type="entry name" value="TIR_2"/>
    <property type="match status" value="1"/>
</dbReference>
<dbReference type="RefSeq" id="WP_349283368.1">
    <property type="nucleotide sequence ID" value="NZ_CBCSCU010000040.1"/>
</dbReference>
<dbReference type="InterPro" id="IPR000157">
    <property type="entry name" value="TIR_dom"/>
</dbReference>
<sequence>MALAQSELQQASQRQPLWKYRPHTGRQRTAFLCHSHKDSVLAEGLQVLLAEQGVELYIDWKDATMPERPNRETAERIQLRIKTCDWVLFLATGNSMSSRWCPWELGYADGMKQLDRIAIVPTLDAVTTHGNEYLHLYRRVDLSAAGELLWVPPNSNQGQYVRSIPFL</sequence>
<keyword evidence="2" id="KW-0675">Receptor</keyword>
<dbReference type="EMBL" id="CP157680">
    <property type="protein sequence ID" value="XBP73273.1"/>
    <property type="molecule type" value="Genomic_DNA"/>
</dbReference>